<evidence type="ECO:0000256" key="7">
    <source>
        <dbReference type="ARBA" id="ARBA00023237"/>
    </source>
</evidence>
<reference evidence="11 12" key="1">
    <citation type="submission" date="2018-05" db="EMBL/GenBank/DDBJ databases">
        <title>Genomic Encyclopedia of Type Strains, Phase IV (KMG-IV): sequencing the most valuable type-strain genomes for metagenomic binning, comparative biology and taxonomic classification.</title>
        <authorList>
            <person name="Goeker M."/>
        </authorList>
    </citation>
    <scope>NUCLEOTIDE SEQUENCE [LARGE SCALE GENOMIC DNA]</scope>
    <source>
        <strain evidence="11 12">DSM 45480</strain>
    </source>
</reference>
<keyword evidence="5 10" id="KW-0472">Membrane</keyword>
<keyword evidence="10" id="KW-1133">Transmembrane helix</keyword>
<dbReference type="InterPro" id="IPR003558">
    <property type="entry name" value="CDtoxinA/C"/>
</dbReference>
<evidence type="ECO:0000256" key="3">
    <source>
        <dbReference type="ARBA" id="ARBA00022729"/>
    </source>
</evidence>
<dbReference type="Pfam" id="PF03498">
    <property type="entry name" value="CDtoxinA"/>
    <property type="match status" value="1"/>
</dbReference>
<evidence type="ECO:0000313" key="12">
    <source>
        <dbReference type="Proteomes" id="UP000246005"/>
    </source>
</evidence>
<dbReference type="PROSITE" id="PS50231">
    <property type="entry name" value="RICIN_B_LECTIN"/>
    <property type="match status" value="1"/>
</dbReference>
<dbReference type="GO" id="GO:0090729">
    <property type="term" value="F:toxin activity"/>
    <property type="evidence" value="ECO:0007669"/>
    <property type="project" value="UniProtKB-KW"/>
</dbReference>
<sequence length="340" mass="36396">MISQEGGGAEESPREVLPPEPATTLAEFTPALRLLRTWAGLTYRQLEARAKEQGRALPSSTIATTLGRSTLPRESFVDAYTRACGLKEEQVQRWVDARARIAMGVEPEADEGAGGDTVVTAVPARVRSPWRWRAPVIVAVIIGLGLVLAVSFRGRPSGAPAQTSKSVATSSETAVPWLDISEVGSWAEIHPARTPKFCLAEGRDRTNQFTTAIAAQQPCGQTVSPRVFVDPVGEDNAVQIQWHHQGSGIGCLTVLNDGVGQDLLVPRKDCDDDNTNQLFTFEPIGPSGPDSGLIRIHPVGSGQCLGLRDQDTIAGTEIVQERCSGAPDQEFLINPIPPPA</sequence>
<comment type="subcellular location">
    <subcellularLocation>
        <location evidence="1">Cell outer membrane</location>
        <topology evidence="1">Lipid-anchor</topology>
    </subcellularLocation>
</comment>
<evidence type="ECO:0000256" key="5">
    <source>
        <dbReference type="ARBA" id="ARBA00023136"/>
    </source>
</evidence>
<evidence type="ECO:0000256" key="6">
    <source>
        <dbReference type="ARBA" id="ARBA00023139"/>
    </source>
</evidence>
<evidence type="ECO:0000256" key="8">
    <source>
        <dbReference type="ARBA" id="ARBA00023288"/>
    </source>
</evidence>
<feature type="region of interest" description="Disordered" evidence="9">
    <location>
        <begin position="1"/>
        <end position="22"/>
    </location>
</feature>
<evidence type="ECO:0000256" key="1">
    <source>
        <dbReference type="ARBA" id="ARBA00004459"/>
    </source>
</evidence>
<dbReference type="GO" id="GO:0030246">
    <property type="term" value="F:carbohydrate binding"/>
    <property type="evidence" value="ECO:0007669"/>
    <property type="project" value="UniProtKB-KW"/>
</dbReference>
<dbReference type="Proteomes" id="UP000246005">
    <property type="component" value="Unassembled WGS sequence"/>
</dbReference>
<evidence type="ECO:0000256" key="4">
    <source>
        <dbReference type="ARBA" id="ARBA00023026"/>
    </source>
</evidence>
<accession>A0A316HWE5</accession>
<feature type="transmembrane region" description="Helical" evidence="10">
    <location>
        <begin position="134"/>
        <end position="152"/>
    </location>
</feature>
<proteinExistence type="predicted"/>
<name>A0A316HWE5_9PSEU</name>
<keyword evidence="6" id="KW-0564">Palmitate</keyword>
<keyword evidence="7" id="KW-0998">Cell outer membrane</keyword>
<organism evidence="11 12">
    <name type="scientific">Lentzea atacamensis</name>
    <dbReference type="NCBI Taxonomy" id="531938"/>
    <lineage>
        <taxon>Bacteria</taxon>
        <taxon>Bacillati</taxon>
        <taxon>Actinomycetota</taxon>
        <taxon>Actinomycetes</taxon>
        <taxon>Pseudonocardiales</taxon>
        <taxon>Pseudonocardiaceae</taxon>
        <taxon>Lentzea</taxon>
    </lineage>
</organism>
<dbReference type="CDD" id="cd00161">
    <property type="entry name" value="beta-trefoil_Ricin-like"/>
    <property type="match status" value="1"/>
</dbReference>
<dbReference type="InterPro" id="IPR035992">
    <property type="entry name" value="Ricin_B-like_lectins"/>
</dbReference>
<evidence type="ECO:0000256" key="9">
    <source>
        <dbReference type="SAM" id="MobiDB-lite"/>
    </source>
</evidence>
<evidence type="ECO:0000313" key="11">
    <source>
        <dbReference type="EMBL" id="PWK85427.1"/>
    </source>
</evidence>
<keyword evidence="8" id="KW-0449">Lipoprotein</keyword>
<keyword evidence="10" id="KW-0812">Transmembrane</keyword>
<dbReference type="GO" id="GO:0009279">
    <property type="term" value="C:cell outer membrane"/>
    <property type="evidence" value="ECO:0007669"/>
    <property type="project" value="UniProtKB-SubCell"/>
</dbReference>
<evidence type="ECO:0000256" key="10">
    <source>
        <dbReference type="SAM" id="Phobius"/>
    </source>
</evidence>
<dbReference type="EMBL" id="QGHB01000006">
    <property type="protein sequence ID" value="PWK85427.1"/>
    <property type="molecule type" value="Genomic_DNA"/>
</dbReference>
<protein>
    <submittedName>
        <fullName evidence="11">Ricin-type beta-trefoil lectin protein</fullName>
    </submittedName>
</protein>
<dbReference type="AlphaFoldDB" id="A0A316HWE5"/>
<keyword evidence="11" id="KW-0430">Lectin</keyword>
<evidence type="ECO:0000256" key="2">
    <source>
        <dbReference type="ARBA" id="ARBA00022656"/>
    </source>
</evidence>
<dbReference type="SUPFAM" id="SSF50370">
    <property type="entry name" value="Ricin B-like lectins"/>
    <property type="match status" value="1"/>
</dbReference>
<keyword evidence="4" id="KW-0843">Virulence</keyword>
<dbReference type="RefSeq" id="WP_109638048.1">
    <property type="nucleotide sequence ID" value="NZ_QGHB01000006.1"/>
</dbReference>
<dbReference type="Gene3D" id="2.80.10.50">
    <property type="match status" value="1"/>
</dbReference>
<comment type="caution">
    <text evidence="11">The sequence shown here is derived from an EMBL/GenBank/DDBJ whole genome shotgun (WGS) entry which is preliminary data.</text>
</comment>
<keyword evidence="2" id="KW-0800">Toxin</keyword>
<keyword evidence="3" id="KW-0732">Signal</keyword>
<gene>
    <name evidence="11" type="ORF">C8D88_10655</name>
</gene>